<evidence type="ECO:0008006" key="3">
    <source>
        <dbReference type="Google" id="ProtNLM"/>
    </source>
</evidence>
<name>A0A518BSY7_9BACT</name>
<dbReference type="EMBL" id="CP036287">
    <property type="protein sequence ID" value="QDU70079.1"/>
    <property type="molecule type" value="Genomic_DNA"/>
</dbReference>
<dbReference type="AlphaFoldDB" id="A0A518BSY7"/>
<accession>A0A518BSY7</accession>
<dbReference type="KEGG" id="pbap:Pla133_52020"/>
<reference evidence="1 2" key="1">
    <citation type="submission" date="2019-02" db="EMBL/GenBank/DDBJ databases">
        <title>Deep-cultivation of Planctomycetes and their phenomic and genomic characterization uncovers novel biology.</title>
        <authorList>
            <person name="Wiegand S."/>
            <person name="Jogler M."/>
            <person name="Boedeker C."/>
            <person name="Pinto D."/>
            <person name="Vollmers J."/>
            <person name="Rivas-Marin E."/>
            <person name="Kohn T."/>
            <person name="Peeters S.H."/>
            <person name="Heuer A."/>
            <person name="Rast P."/>
            <person name="Oberbeckmann S."/>
            <person name="Bunk B."/>
            <person name="Jeske O."/>
            <person name="Meyerdierks A."/>
            <person name="Storesund J.E."/>
            <person name="Kallscheuer N."/>
            <person name="Luecker S."/>
            <person name="Lage O.M."/>
            <person name="Pohl T."/>
            <person name="Merkel B.J."/>
            <person name="Hornburger P."/>
            <person name="Mueller R.-W."/>
            <person name="Bruemmer F."/>
            <person name="Labrenz M."/>
            <person name="Spormann A.M."/>
            <person name="Op den Camp H."/>
            <person name="Overmann J."/>
            <person name="Amann R."/>
            <person name="Jetten M.S.M."/>
            <person name="Mascher T."/>
            <person name="Medema M.H."/>
            <person name="Devos D.P."/>
            <person name="Kaster A.-K."/>
            <person name="Ovreas L."/>
            <person name="Rohde M."/>
            <person name="Galperin M.Y."/>
            <person name="Jogler C."/>
        </authorList>
    </citation>
    <scope>NUCLEOTIDE SEQUENCE [LARGE SCALE GENOMIC DNA]</scope>
    <source>
        <strain evidence="1 2">Pla133</strain>
    </source>
</reference>
<proteinExistence type="predicted"/>
<keyword evidence="2" id="KW-1185">Reference proteome</keyword>
<protein>
    <recommendedName>
        <fullName evidence="3">FlgN protein</fullName>
    </recommendedName>
</protein>
<dbReference type="Proteomes" id="UP000316921">
    <property type="component" value="Chromosome"/>
</dbReference>
<dbReference type="Gene3D" id="1.20.58.300">
    <property type="entry name" value="FlgN-like"/>
    <property type="match status" value="1"/>
</dbReference>
<organism evidence="1 2">
    <name type="scientific">Engelhardtia mirabilis</name>
    <dbReference type="NCBI Taxonomy" id="2528011"/>
    <lineage>
        <taxon>Bacteria</taxon>
        <taxon>Pseudomonadati</taxon>
        <taxon>Planctomycetota</taxon>
        <taxon>Planctomycetia</taxon>
        <taxon>Planctomycetia incertae sedis</taxon>
        <taxon>Engelhardtia</taxon>
    </lineage>
</organism>
<evidence type="ECO:0000313" key="2">
    <source>
        <dbReference type="Proteomes" id="UP000316921"/>
    </source>
</evidence>
<evidence type="ECO:0000313" key="1">
    <source>
        <dbReference type="EMBL" id="QDU70079.1"/>
    </source>
</evidence>
<sequence>MTWQAWLRKAESWAQEEQGAQLRLLEALREHEASLSGGDPGEIERTLGLIRDAISGENQRARRRREWLGGLGSAWGVEPLTLTLRSVVERAGEAGGLLSRQRTDLEATTRLVVETARRVSLIARQQRAVVGEILTMFTGVDPTVGGDSRGALVHLEA</sequence>
<dbReference type="RefSeq" id="WP_145070578.1">
    <property type="nucleotide sequence ID" value="NZ_CP036287.1"/>
</dbReference>
<gene>
    <name evidence="1" type="ORF">Pla133_52020</name>
</gene>